<comment type="caution">
    <text evidence="2">The sequence shown here is derived from an EMBL/GenBank/DDBJ whole genome shotgun (WGS) entry which is preliminary data.</text>
</comment>
<feature type="transmembrane region" description="Helical" evidence="1">
    <location>
        <begin position="12"/>
        <end position="34"/>
    </location>
</feature>
<feature type="transmembrane region" description="Helical" evidence="1">
    <location>
        <begin position="85"/>
        <end position="106"/>
    </location>
</feature>
<proteinExistence type="predicted"/>
<dbReference type="InterPro" id="IPR025699">
    <property type="entry name" value="ABC2_memb-like"/>
</dbReference>
<feature type="transmembrane region" description="Helical" evidence="1">
    <location>
        <begin position="150"/>
        <end position="167"/>
    </location>
</feature>
<evidence type="ECO:0000313" key="2">
    <source>
        <dbReference type="EMBL" id="RGQ02857.1"/>
    </source>
</evidence>
<protein>
    <submittedName>
        <fullName evidence="2">ABC-2 transporter permease</fullName>
    </submittedName>
</protein>
<feature type="transmembrane region" description="Helical" evidence="1">
    <location>
        <begin position="118"/>
        <end position="143"/>
    </location>
</feature>
<dbReference type="AlphaFoldDB" id="A0A411ZJ50"/>
<evidence type="ECO:0000256" key="1">
    <source>
        <dbReference type="SAM" id="Phobius"/>
    </source>
</evidence>
<dbReference type="Proteomes" id="UP000283585">
    <property type="component" value="Unassembled WGS sequence"/>
</dbReference>
<sequence>MLIMKGLLLKDYFAIKSSMIILLIGFVVFGFGVSFYAPPYVLMLIASIILGQFVTTTIYSDRKCGWLKSSITFPTSKKSHVSSKYIMYALLCLLGVVVGLVLSIIITSIRNELDTHLLLLFTCMTTTMIFMSGAVLIPCYYFIKEELSGAIGILAYGISGVFFFGMIKLIENHVLALTISIFTAIILFVISWCFLCQQIINRDI</sequence>
<keyword evidence="1" id="KW-0472">Membrane</keyword>
<reference evidence="2 3" key="1">
    <citation type="submission" date="2018-08" db="EMBL/GenBank/DDBJ databases">
        <title>A genome reference for cultivated species of the human gut microbiota.</title>
        <authorList>
            <person name="Zou Y."/>
            <person name="Xue W."/>
            <person name="Luo G."/>
        </authorList>
    </citation>
    <scope>NUCLEOTIDE SEQUENCE [LARGE SCALE GENOMIC DNA]</scope>
    <source>
        <strain evidence="2 3">AF29-2BH</strain>
    </source>
</reference>
<accession>A0A411ZJ50</accession>
<gene>
    <name evidence="2" type="ORF">DWZ12_14430</name>
</gene>
<feature type="transmembrane region" description="Helical" evidence="1">
    <location>
        <begin position="173"/>
        <end position="195"/>
    </location>
</feature>
<dbReference type="EMBL" id="QRSS01000023">
    <property type="protein sequence ID" value="RGQ02857.1"/>
    <property type="molecule type" value="Genomic_DNA"/>
</dbReference>
<evidence type="ECO:0000313" key="3">
    <source>
        <dbReference type="Proteomes" id="UP000283585"/>
    </source>
</evidence>
<feature type="transmembrane region" description="Helical" evidence="1">
    <location>
        <begin position="40"/>
        <end position="59"/>
    </location>
</feature>
<keyword evidence="1" id="KW-0812">Transmembrane</keyword>
<keyword evidence="1" id="KW-1133">Transmembrane helix</keyword>
<dbReference type="Pfam" id="PF13346">
    <property type="entry name" value="ABC2_membrane_5"/>
    <property type="match status" value="1"/>
</dbReference>
<name>A0A411ZJ50_9FIRM</name>
<organism evidence="2 3">
    <name type="scientific">Blautia obeum</name>
    <dbReference type="NCBI Taxonomy" id="40520"/>
    <lineage>
        <taxon>Bacteria</taxon>
        <taxon>Bacillati</taxon>
        <taxon>Bacillota</taxon>
        <taxon>Clostridia</taxon>
        <taxon>Lachnospirales</taxon>
        <taxon>Lachnospiraceae</taxon>
        <taxon>Blautia</taxon>
    </lineage>
</organism>